<dbReference type="GO" id="GO:0016780">
    <property type="term" value="F:phosphotransferase activity, for other substituted phosphate groups"/>
    <property type="evidence" value="ECO:0007669"/>
    <property type="project" value="InterPro"/>
</dbReference>
<proteinExistence type="predicted"/>
<dbReference type="EMBL" id="RQYS01000013">
    <property type="protein sequence ID" value="RRD62303.1"/>
    <property type="molecule type" value="Genomic_DNA"/>
</dbReference>
<accession>A0A3P1XZD6</accession>
<feature type="transmembrane region" description="Helical" evidence="1">
    <location>
        <begin position="40"/>
        <end position="60"/>
    </location>
</feature>
<feature type="transmembrane region" description="Helical" evidence="1">
    <location>
        <begin position="130"/>
        <end position="153"/>
    </location>
</feature>
<feature type="transmembrane region" description="Helical" evidence="1">
    <location>
        <begin position="66"/>
        <end position="85"/>
    </location>
</feature>
<dbReference type="RefSeq" id="WP_124751006.1">
    <property type="nucleotide sequence ID" value="NZ_RQYS01000013.1"/>
</dbReference>
<organism evidence="2 3">
    <name type="scientific">Tannerella forsythia</name>
    <name type="common">Bacteroides forsythus</name>
    <dbReference type="NCBI Taxonomy" id="28112"/>
    <lineage>
        <taxon>Bacteria</taxon>
        <taxon>Pseudomonadati</taxon>
        <taxon>Bacteroidota</taxon>
        <taxon>Bacteroidia</taxon>
        <taxon>Bacteroidales</taxon>
        <taxon>Tannerellaceae</taxon>
        <taxon>Tannerella</taxon>
    </lineage>
</organism>
<dbReference type="Pfam" id="PF01066">
    <property type="entry name" value="CDP-OH_P_transf"/>
    <property type="match status" value="1"/>
</dbReference>
<name>A0A3P1XZD6_TANFO</name>
<dbReference type="AlphaFoldDB" id="A0A3P1XZD6"/>
<reference evidence="2 3" key="1">
    <citation type="submission" date="2018-11" db="EMBL/GenBank/DDBJ databases">
        <title>Genomes From Bacteria Associated with the Canine Oral Cavity: a Test Case for Automated Genome-Based Taxonomic Assignment.</title>
        <authorList>
            <person name="Coil D.A."/>
            <person name="Jospin G."/>
            <person name="Darling A.E."/>
            <person name="Wallis C."/>
            <person name="Davis I.J."/>
            <person name="Harris S."/>
            <person name="Eisen J.A."/>
            <person name="Holcombe L.J."/>
            <person name="O'Flynn C."/>
        </authorList>
    </citation>
    <scope>NUCLEOTIDE SEQUENCE [LARGE SCALE GENOMIC DNA]</scope>
    <source>
        <strain evidence="2 3">OH2617_COT-023</strain>
    </source>
</reference>
<sequence>MSEKEYEASLKSIETENIIDLYFYRPIGFRIARMLCPTGITPNMITVLSIFVGAGAGWLFYFTNNLTYTLLGILLLVFANILDCVDGQLARLTGIKSEIGRILDGIAGDIWFTVIYVALALRLTHLYGTAWFFVPAVAAGLSHLLQAGITDYYKTLHLYFVSKEKGKEFQRTEQVKAQRKEIKKRVNKFFYVLYGSYTWVQERLTPALQAMLRTLHARYGDDIPESIRLRFRRQSRRLMKRTIDWMTFNGRTVVLFAVMLLSVRWSGLVWVYFAYEIVVLNTVLYVSVRKHERMCAAILKEEA</sequence>
<evidence type="ECO:0000256" key="1">
    <source>
        <dbReference type="SAM" id="Phobius"/>
    </source>
</evidence>
<comment type="caution">
    <text evidence="2">The sequence shown here is derived from an EMBL/GenBank/DDBJ whole genome shotgun (WGS) entry which is preliminary data.</text>
</comment>
<dbReference type="Proteomes" id="UP000278609">
    <property type="component" value="Unassembled WGS sequence"/>
</dbReference>
<dbReference type="InterPro" id="IPR043130">
    <property type="entry name" value="CDP-OH_PTrfase_TM_dom"/>
</dbReference>
<evidence type="ECO:0000313" key="2">
    <source>
        <dbReference type="EMBL" id="RRD62303.1"/>
    </source>
</evidence>
<keyword evidence="1" id="KW-0472">Membrane</keyword>
<feature type="transmembrane region" description="Helical" evidence="1">
    <location>
        <begin position="106"/>
        <end position="124"/>
    </location>
</feature>
<evidence type="ECO:0000313" key="3">
    <source>
        <dbReference type="Proteomes" id="UP000278609"/>
    </source>
</evidence>
<keyword evidence="1" id="KW-1133">Transmembrane helix</keyword>
<feature type="transmembrane region" description="Helical" evidence="1">
    <location>
        <begin position="269"/>
        <end position="288"/>
    </location>
</feature>
<dbReference type="Gene3D" id="1.20.120.1760">
    <property type="match status" value="1"/>
</dbReference>
<dbReference type="OrthoDB" id="9785831at2"/>
<keyword evidence="1" id="KW-0812">Transmembrane</keyword>
<protein>
    <submittedName>
        <fullName evidence="2">CDP-alcohol phosphatidyltransferase family protein</fullName>
    </submittedName>
</protein>
<dbReference type="GO" id="GO:0008654">
    <property type="term" value="P:phospholipid biosynthetic process"/>
    <property type="evidence" value="ECO:0007669"/>
    <property type="project" value="InterPro"/>
</dbReference>
<dbReference type="GO" id="GO:0016020">
    <property type="term" value="C:membrane"/>
    <property type="evidence" value="ECO:0007669"/>
    <property type="project" value="InterPro"/>
</dbReference>
<gene>
    <name evidence="2" type="ORF">EII40_04120</name>
</gene>
<feature type="transmembrane region" description="Helical" evidence="1">
    <location>
        <begin position="242"/>
        <end position="263"/>
    </location>
</feature>
<dbReference type="InterPro" id="IPR000462">
    <property type="entry name" value="CDP-OH_P_trans"/>
</dbReference>
<keyword evidence="2" id="KW-0808">Transferase</keyword>